<dbReference type="EMBL" id="UIGY01000001">
    <property type="protein sequence ID" value="SUZ07046.1"/>
    <property type="molecule type" value="Genomic_DNA"/>
</dbReference>
<protein>
    <submittedName>
        <fullName evidence="1">Bgt-20206</fullName>
    </submittedName>
</protein>
<name>A0A381L185_BLUGR</name>
<accession>A0A381L185</accession>
<reference evidence="1" key="1">
    <citation type="submission" date="2018-07" db="EMBL/GenBank/DDBJ databases">
        <authorList>
            <person name="Quirk P.G."/>
            <person name="Krulwich T.A."/>
        </authorList>
    </citation>
    <scope>NUCLEOTIDE SEQUENCE</scope>
    <source>
        <strain evidence="1">96224</strain>
    </source>
</reference>
<dbReference type="AlphaFoldDB" id="A0A381L185"/>
<proteinExistence type="predicted"/>
<gene>
    <name evidence="1" type="ORF">BGT96224V2_LOCUS201</name>
</gene>
<sequence>TVEKRFKDIDNRLDNIDSNLESLGSSLASIKQALDHLSNNRTPRKNTEPEYDYEPPSLQAQEALRQQEIKAKARLPDGKFNIHYVPQEEAPRPHNLGEKYVQEIWPEVKLRKQIIALG</sequence>
<feature type="non-terminal residue" evidence="1">
    <location>
        <position position="1"/>
    </location>
</feature>
<evidence type="ECO:0000313" key="1">
    <source>
        <dbReference type="EMBL" id="SUZ07046.1"/>
    </source>
</evidence>
<organism evidence="1">
    <name type="scientific">Blumeria graminis f. sp. tritici 96224</name>
    <dbReference type="NCBI Taxonomy" id="1268274"/>
    <lineage>
        <taxon>Eukaryota</taxon>
        <taxon>Fungi</taxon>
        <taxon>Dikarya</taxon>
        <taxon>Ascomycota</taxon>
        <taxon>Pezizomycotina</taxon>
        <taxon>Leotiomycetes</taxon>
        <taxon>Erysiphales</taxon>
        <taxon>Erysiphaceae</taxon>
        <taxon>Blumeria</taxon>
    </lineage>
</organism>
<feature type="non-terminal residue" evidence="1">
    <location>
        <position position="118"/>
    </location>
</feature>